<dbReference type="RefSeq" id="WP_280576576.1">
    <property type="nucleotide sequence ID" value="NZ_JARXRO010000001.1"/>
</dbReference>
<dbReference type="Proteomes" id="UP001156873">
    <property type="component" value="Unassembled WGS sequence"/>
</dbReference>
<keyword evidence="8" id="KW-1185">Reference proteome</keyword>
<dbReference type="SUPFAM" id="SSF103473">
    <property type="entry name" value="MFS general substrate transporter"/>
    <property type="match status" value="1"/>
</dbReference>
<dbReference type="PRINTS" id="PR01036">
    <property type="entry name" value="TCRTETB"/>
</dbReference>
<feature type="transmembrane region" description="Helical" evidence="5">
    <location>
        <begin position="208"/>
        <end position="227"/>
    </location>
</feature>
<gene>
    <name evidence="7" type="ORF">QFW81_00440</name>
</gene>
<sequence length="471" mass="47580">MTPPAPRPVTGWADLFAEGRLPRFVLICLGVWLNAADALVASTIMPSVGADLGGHAYFGWATAAFLFGAIIAGASAGRLSELLGLRRATLLGGAAFVGGCLLAALAPDMHAFLGGRLLQGVGSGWLSGFAMVAIAMLFPERHLARVFAAVAGVWGVATLLGPLIGGLFAQAGQWRGVFWFFAAQGVLFCIAVPWLLAGTAPARSGARVPMRQLLVLTLGVGLVALANLTPTPLSTAATLLAGMLVLVGALRLDARASVRLLPHDAGKPGTPVGAGYLAMFALMAGSMGLTVYAPVLLQTLRGMSPLSAGYVVAAQAMSWTLAAFAISGVSSATGERRCIRTGGALVAAGVALLVFTMRDAPLAWVVAAAVVMGVGFGLSSSLSNRRVLGLLHDDDRAIGASAFIAMRQTGGAVGAAVAGAAANAVGFGAAPGVATAQMAAVWVMATGVPFACVGAWAAWRLTRPAIGQTGD</sequence>
<comment type="subcellular location">
    <subcellularLocation>
        <location evidence="1">Membrane</location>
        <topology evidence="1">Multi-pass membrane protein</topology>
    </subcellularLocation>
</comment>
<reference evidence="7 8" key="1">
    <citation type="submission" date="2023-04" db="EMBL/GenBank/DDBJ databases">
        <title>Luteimonas sp. M1R5S59.</title>
        <authorList>
            <person name="Sun J.-Q."/>
        </authorList>
    </citation>
    <scope>NUCLEOTIDE SEQUENCE [LARGE SCALE GENOMIC DNA]</scope>
    <source>
        <strain evidence="7 8">M1R5S59</strain>
    </source>
</reference>
<feature type="transmembrane region" description="Helical" evidence="5">
    <location>
        <begin position="412"/>
        <end position="433"/>
    </location>
</feature>
<evidence type="ECO:0000259" key="6">
    <source>
        <dbReference type="PROSITE" id="PS50850"/>
    </source>
</evidence>
<feature type="transmembrane region" description="Helical" evidence="5">
    <location>
        <begin position="439"/>
        <end position="459"/>
    </location>
</feature>
<evidence type="ECO:0000256" key="2">
    <source>
        <dbReference type="ARBA" id="ARBA00022692"/>
    </source>
</evidence>
<feature type="transmembrane region" description="Helical" evidence="5">
    <location>
        <begin position="146"/>
        <end position="171"/>
    </location>
</feature>
<name>A0ABT6JQZ8_9GAMM</name>
<evidence type="ECO:0000313" key="7">
    <source>
        <dbReference type="EMBL" id="MDH5832401.1"/>
    </source>
</evidence>
<feature type="transmembrane region" description="Helical" evidence="5">
    <location>
        <begin position="177"/>
        <end position="196"/>
    </location>
</feature>
<feature type="transmembrane region" description="Helical" evidence="5">
    <location>
        <begin position="24"/>
        <end position="45"/>
    </location>
</feature>
<dbReference type="Gene3D" id="1.20.1250.20">
    <property type="entry name" value="MFS general substrate transporter like domains"/>
    <property type="match status" value="1"/>
</dbReference>
<keyword evidence="3 5" id="KW-1133">Transmembrane helix</keyword>
<protein>
    <submittedName>
        <fullName evidence="7">MFS transporter</fullName>
    </submittedName>
</protein>
<feature type="transmembrane region" description="Helical" evidence="5">
    <location>
        <begin position="338"/>
        <end position="356"/>
    </location>
</feature>
<evidence type="ECO:0000256" key="1">
    <source>
        <dbReference type="ARBA" id="ARBA00004141"/>
    </source>
</evidence>
<comment type="caution">
    <text evidence="7">The sequence shown here is derived from an EMBL/GenBank/DDBJ whole genome shotgun (WGS) entry which is preliminary data.</text>
</comment>
<keyword evidence="2 5" id="KW-0812">Transmembrane</keyword>
<dbReference type="InterPro" id="IPR036259">
    <property type="entry name" value="MFS_trans_sf"/>
</dbReference>
<feature type="transmembrane region" description="Helical" evidence="5">
    <location>
        <begin position="57"/>
        <end position="76"/>
    </location>
</feature>
<dbReference type="InterPro" id="IPR011701">
    <property type="entry name" value="MFS"/>
</dbReference>
<proteinExistence type="predicted"/>
<accession>A0ABT6JQZ8</accession>
<feature type="transmembrane region" description="Helical" evidence="5">
    <location>
        <begin position="233"/>
        <end position="252"/>
    </location>
</feature>
<evidence type="ECO:0000256" key="5">
    <source>
        <dbReference type="SAM" id="Phobius"/>
    </source>
</evidence>
<dbReference type="InterPro" id="IPR020846">
    <property type="entry name" value="MFS_dom"/>
</dbReference>
<feature type="domain" description="Major facilitator superfamily (MFS) profile" evidence="6">
    <location>
        <begin position="23"/>
        <end position="463"/>
    </location>
</feature>
<feature type="transmembrane region" description="Helical" evidence="5">
    <location>
        <begin position="118"/>
        <end position="139"/>
    </location>
</feature>
<dbReference type="Gene3D" id="1.20.1720.10">
    <property type="entry name" value="Multidrug resistance protein D"/>
    <property type="match status" value="1"/>
</dbReference>
<organism evidence="7 8">
    <name type="scientific">Luteimonas kalidii</name>
    <dbReference type="NCBI Taxonomy" id="3042025"/>
    <lineage>
        <taxon>Bacteria</taxon>
        <taxon>Pseudomonadati</taxon>
        <taxon>Pseudomonadota</taxon>
        <taxon>Gammaproteobacteria</taxon>
        <taxon>Lysobacterales</taxon>
        <taxon>Lysobacteraceae</taxon>
        <taxon>Luteimonas</taxon>
    </lineage>
</organism>
<dbReference type="PROSITE" id="PS50850">
    <property type="entry name" value="MFS"/>
    <property type="match status" value="1"/>
</dbReference>
<feature type="transmembrane region" description="Helical" evidence="5">
    <location>
        <begin position="273"/>
        <end position="295"/>
    </location>
</feature>
<feature type="transmembrane region" description="Helical" evidence="5">
    <location>
        <begin position="307"/>
        <end position="326"/>
    </location>
</feature>
<dbReference type="Pfam" id="PF07690">
    <property type="entry name" value="MFS_1"/>
    <property type="match status" value="1"/>
</dbReference>
<keyword evidence="4 5" id="KW-0472">Membrane</keyword>
<evidence type="ECO:0000256" key="3">
    <source>
        <dbReference type="ARBA" id="ARBA00022989"/>
    </source>
</evidence>
<feature type="transmembrane region" description="Helical" evidence="5">
    <location>
        <begin position="88"/>
        <end position="106"/>
    </location>
</feature>
<evidence type="ECO:0000313" key="8">
    <source>
        <dbReference type="Proteomes" id="UP001156873"/>
    </source>
</evidence>
<evidence type="ECO:0000256" key="4">
    <source>
        <dbReference type="ARBA" id="ARBA00023136"/>
    </source>
</evidence>
<feature type="transmembrane region" description="Helical" evidence="5">
    <location>
        <begin position="362"/>
        <end position="382"/>
    </location>
</feature>
<dbReference type="PANTHER" id="PTHR23501:SF154">
    <property type="entry name" value="MULTIDRUG-EFFLUX TRANSPORTER RV1634-RELATED"/>
    <property type="match status" value="1"/>
</dbReference>
<dbReference type="PANTHER" id="PTHR23501">
    <property type="entry name" value="MAJOR FACILITATOR SUPERFAMILY"/>
    <property type="match status" value="1"/>
</dbReference>
<dbReference type="EMBL" id="JARXRO010000001">
    <property type="protein sequence ID" value="MDH5832401.1"/>
    <property type="molecule type" value="Genomic_DNA"/>
</dbReference>